<gene>
    <name evidence="5" type="ORF">COO92_03845</name>
</gene>
<comment type="caution">
    <text evidence="5">The sequence shown here is derived from an EMBL/GenBank/DDBJ whole genome shotgun (WGS) entry which is preliminary data.</text>
</comment>
<protein>
    <submittedName>
        <fullName evidence="5">GNAT family N-acetyltransferase</fullName>
    </submittedName>
</protein>
<dbReference type="InterPro" id="IPR000182">
    <property type="entry name" value="GNAT_dom"/>
</dbReference>
<dbReference type="EMBL" id="NXGX01000002">
    <property type="protein sequence ID" value="PKR59196.1"/>
    <property type="molecule type" value="Genomic_DNA"/>
</dbReference>
<dbReference type="PANTHER" id="PTHR43800">
    <property type="entry name" value="PEPTIDYL-LYSINE N-ACETYLTRANSFERASE YJAB"/>
    <property type="match status" value="1"/>
</dbReference>
<proteinExistence type="predicted"/>
<sequence length="228" mass="25197">MSPSNPRKLDVVVSFLEMPAPPERAPATIPPGKVAIVRAENLTLSFYRYLYDTVGEPWLWWQRRLMSDDELGPILALPETHVYVLYVAGVPAGFAELDLGDLEETGVIDLHYMGLIPDFIGKGYGKYLLNWAIDTAWGLKPRRLTVNTCTLDHPSALGAYQKAGFVVYDQRTDIVDDPRDVGLIPPIDHHVDHAGNQDGEAPDSGSATENADNANSDTLIVDFPERAR</sequence>
<dbReference type="SUPFAM" id="SSF55729">
    <property type="entry name" value="Acyl-CoA N-acyltransferases (Nat)"/>
    <property type="match status" value="1"/>
</dbReference>
<dbReference type="InterPro" id="IPR016181">
    <property type="entry name" value="Acyl_CoA_acyltransferase"/>
</dbReference>
<evidence type="ECO:0000256" key="2">
    <source>
        <dbReference type="ARBA" id="ARBA00023315"/>
    </source>
</evidence>
<dbReference type="Pfam" id="PF00583">
    <property type="entry name" value="Acetyltransf_1"/>
    <property type="match status" value="1"/>
</dbReference>
<dbReference type="PROSITE" id="PS51186">
    <property type="entry name" value="GNAT"/>
    <property type="match status" value="1"/>
</dbReference>
<evidence type="ECO:0000313" key="5">
    <source>
        <dbReference type="EMBL" id="PKR59196.1"/>
    </source>
</evidence>
<keyword evidence="2" id="KW-0012">Acyltransferase</keyword>
<evidence type="ECO:0000313" key="6">
    <source>
        <dbReference type="Proteomes" id="UP000233332"/>
    </source>
</evidence>
<keyword evidence="1 5" id="KW-0808">Transferase</keyword>
<feature type="domain" description="N-acetyltransferase" evidence="4">
    <location>
        <begin position="34"/>
        <end position="188"/>
    </location>
</feature>
<evidence type="ECO:0000259" key="4">
    <source>
        <dbReference type="PROSITE" id="PS51186"/>
    </source>
</evidence>
<keyword evidence="6" id="KW-1185">Reference proteome</keyword>
<accession>A0A2N3L8X1</accession>
<feature type="region of interest" description="Disordered" evidence="3">
    <location>
        <begin position="187"/>
        <end position="228"/>
    </location>
</feature>
<name>A0A2N3L8X1_9PROT</name>
<dbReference type="Proteomes" id="UP000233332">
    <property type="component" value="Unassembled WGS sequence"/>
</dbReference>
<feature type="compositionally biased region" description="Polar residues" evidence="3">
    <location>
        <begin position="205"/>
        <end position="218"/>
    </location>
</feature>
<organism evidence="5 6">
    <name type="scientific">Thalassospira lohafexi</name>
    <dbReference type="NCBI Taxonomy" id="744227"/>
    <lineage>
        <taxon>Bacteria</taxon>
        <taxon>Pseudomonadati</taxon>
        <taxon>Pseudomonadota</taxon>
        <taxon>Alphaproteobacteria</taxon>
        <taxon>Rhodospirillales</taxon>
        <taxon>Thalassospiraceae</taxon>
        <taxon>Thalassospira</taxon>
    </lineage>
</organism>
<dbReference type="AlphaFoldDB" id="A0A2N3L8X1"/>
<evidence type="ECO:0000256" key="1">
    <source>
        <dbReference type="ARBA" id="ARBA00022679"/>
    </source>
</evidence>
<evidence type="ECO:0000256" key="3">
    <source>
        <dbReference type="SAM" id="MobiDB-lite"/>
    </source>
</evidence>
<dbReference type="GO" id="GO:0016747">
    <property type="term" value="F:acyltransferase activity, transferring groups other than amino-acyl groups"/>
    <property type="evidence" value="ECO:0007669"/>
    <property type="project" value="InterPro"/>
</dbReference>
<dbReference type="Gene3D" id="3.40.630.30">
    <property type="match status" value="1"/>
</dbReference>
<dbReference type="CDD" id="cd04301">
    <property type="entry name" value="NAT_SF"/>
    <property type="match status" value="1"/>
</dbReference>
<dbReference type="PANTHER" id="PTHR43800:SF1">
    <property type="entry name" value="PEPTIDYL-LYSINE N-ACETYLTRANSFERASE YJAB"/>
    <property type="match status" value="1"/>
</dbReference>
<reference evidence="5 6" key="1">
    <citation type="submission" date="2017-09" db="EMBL/GenBank/DDBJ databases">
        <title>Biodiversity and function of Thalassospira species in the particle-attached aromatic-hydrocarbon-degrading consortia from the surface seawater of the China South Sea.</title>
        <authorList>
            <person name="Dong C."/>
            <person name="Lai Q."/>
            <person name="Shao Z."/>
        </authorList>
    </citation>
    <scope>NUCLEOTIDE SEQUENCE [LARGE SCALE GENOMIC DNA]</scope>
    <source>
        <strain evidence="5 6">139Z-12</strain>
    </source>
</reference>
<dbReference type="RefSeq" id="WP_101300097.1">
    <property type="nucleotide sequence ID" value="NZ_NXGX01000002.1"/>
</dbReference>